<name>A0A3M7Q4N2_BRAPC</name>
<organism evidence="1 2">
    <name type="scientific">Brachionus plicatilis</name>
    <name type="common">Marine rotifer</name>
    <name type="synonym">Brachionus muelleri</name>
    <dbReference type="NCBI Taxonomy" id="10195"/>
    <lineage>
        <taxon>Eukaryota</taxon>
        <taxon>Metazoa</taxon>
        <taxon>Spiralia</taxon>
        <taxon>Gnathifera</taxon>
        <taxon>Rotifera</taxon>
        <taxon>Eurotatoria</taxon>
        <taxon>Monogononta</taxon>
        <taxon>Pseudotrocha</taxon>
        <taxon>Ploima</taxon>
        <taxon>Brachionidae</taxon>
        <taxon>Brachionus</taxon>
    </lineage>
</organism>
<evidence type="ECO:0000313" key="2">
    <source>
        <dbReference type="Proteomes" id="UP000276133"/>
    </source>
</evidence>
<dbReference type="EMBL" id="REGN01007560">
    <property type="protein sequence ID" value="RNA05908.1"/>
    <property type="molecule type" value="Genomic_DNA"/>
</dbReference>
<comment type="caution">
    <text evidence="1">The sequence shown here is derived from an EMBL/GenBank/DDBJ whole genome shotgun (WGS) entry which is preliminary data.</text>
</comment>
<dbReference type="AlphaFoldDB" id="A0A3M7Q4N2"/>
<proteinExistence type="predicted"/>
<dbReference type="Proteomes" id="UP000276133">
    <property type="component" value="Unassembled WGS sequence"/>
</dbReference>
<sequence length="289" mass="34140">MTGVDLKIPLLEENFSKLQTVLDEARQDFSNDVESFCKTGIFKMGRFIRFYADLMKQMNTKLNEDFVEELDNVDFELNLEEKEGNSEKMRKFLMEWNDFLKEIESKETVNLSQSFQVEDLLPENIKNEFYLSQIVKDKPEQFDKSCVKDLHLDFRKKQDSVSNKSFVIFGEPKGAYRWFMENHVSFSDQQFDMVSDQDRRLYKLFGLPNSYVKVWNSETLIYYAEQLVRLGTLPGSYQDVEDDPHQMGGNFILQYSDDSNFRLIFSYKSKNPPDRPSAQTLLEFLESKF</sequence>
<gene>
    <name evidence="1" type="ORF">BpHYR1_042810</name>
</gene>
<evidence type="ECO:0000313" key="1">
    <source>
        <dbReference type="EMBL" id="RNA05908.1"/>
    </source>
</evidence>
<dbReference type="OrthoDB" id="40334at2759"/>
<protein>
    <submittedName>
        <fullName evidence="1">Prostamide prostaglandin F synthase</fullName>
    </submittedName>
</protein>
<accession>A0A3M7Q4N2</accession>
<keyword evidence="2" id="KW-1185">Reference proteome</keyword>
<reference evidence="1 2" key="1">
    <citation type="journal article" date="2018" name="Sci. Rep.">
        <title>Genomic signatures of local adaptation to the degree of environmental predictability in rotifers.</title>
        <authorList>
            <person name="Franch-Gras L."/>
            <person name="Hahn C."/>
            <person name="Garcia-Roger E.M."/>
            <person name="Carmona M.J."/>
            <person name="Serra M."/>
            <person name="Gomez A."/>
        </authorList>
    </citation>
    <scope>NUCLEOTIDE SEQUENCE [LARGE SCALE GENOMIC DNA]</scope>
    <source>
        <strain evidence="1">HYR1</strain>
    </source>
</reference>